<dbReference type="PANTHER" id="PTHR45947:SF3">
    <property type="entry name" value="SULFOQUINOVOSYL TRANSFERASE SQD2"/>
    <property type="match status" value="1"/>
</dbReference>
<keyword evidence="2" id="KW-0808">Transferase</keyword>
<keyword evidence="3" id="KW-1185">Reference proteome</keyword>
<dbReference type="Gene3D" id="3.40.50.2000">
    <property type="entry name" value="Glycogen Phosphorylase B"/>
    <property type="match status" value="2"/>
</dbReference>
<dbReference type="Pfam" id="PF00534">
    <property type="entry name" value="Glycos_transf_1"/>
    <property type="match status" value="1"/>
</dbReference>
<name>A0ABU3DNG0_9FLAO</name>
<gene>
    <name evidence="2" type="ORF">RM541_02685</name>
</gene>
<dbReference type="InterPro" id="IPR001296">
    <property type="entry name" value="Glyco_trans_1"/>
</dbReference>
<dbReference type="RefSeq" id="WP_311498687.1">
    <property type="nucleotide sequence ID" value="NZ_JAVRHN010000002.1"/>
</dbReference>
<dbReference type="EMBL" id="JAVRHN010000002">
    <property type="protein sequence ID" value="MDT0685252.1"/>
    <property type="molecule type" value="Genomic_DNA"/>
</dbReference>
<evidence type="ECO:0000259" key="1">
    <source>
        <dbReference type="Pfam" id="PF00534"/>
    </source>
</evidence>
<comment type="caution">
    <text evidence="2">The sequence shown here is derived from an EMBL/GenBank/DDBJ whole genome shotgun (WGS) entry which is preliminary data.</text>
</comment>
<dbReference type="PANTHER" id="PTHR45947">
    <property type="entry name" value="SULFOQUINOVOSYL TRANSFERASE SQD2"/>
    <property type="match status" value="1"/>
</dbReference>
<keyword evidence="2" id="KW-0328">Glycosyltransferase</keyword>
<organism evidence="2 3">
    <name type="scientific">Autumnicola psychrophila</name>
    <dbReference type="NCBI Taxonomy" id="3075592"/>
    <lineage>
        <taxon>Bacteria</taxon>
        <taxon>Pseudomonadati</taxon>
        <taxon>Bacteroidota</taxon>
        <taxon>Flavobacteriia</taxon>
        <taxon>Flavobacteriales</taxon>
        <taxon>Flavobacteriaceae</taxon>
        <taxon>Autumnicola</taxon>
    </lineage>
</organism>
<evidence type="ECO:0000313" key="3">
    <source>
        <dbReference type="Proteomes" id="UP001253848"/>
    </source>
</evidence>
<dbReference type="EC" id="2.4.-.-" evidence="2"/>
<dbReference type="InterPro" id="IPR050194">
    <property type="entry name" value="Glycosyltransferase_grp1"/>
</dbReference>
<dbReference type="Proteomes" id="UP001253848">
    <property type="component" value="Unassembled WGS sequence"/>
</dbReference>
<feature type="domain" description="Glycosyl transferase family 1" evidence="1">
    <location>
        <begin position="203"/>
        <end position="356"/>
    </location>
</feature>
<dbReference type="CDD" id="cd03801">
    <property type="entry name" value="GT4_PimA-like"/>
    <property type="match status" value="1"/>
</dbReference>
<accession>A0ABU3DNG0</accession>
<protein>
    <submittedName>
        <fullName evidence="2">Glycosyltransferase family 4 protein</fullName>
        <ecNumber evidence="2">2.4.-.-</ecNumber>
    </submittedName>
</protein>
<dbReference type="GO" id="GO:0016757">
    <property type="term" value="F:glycosyltransferase activity"/>
    <property type="evidence" value="ECO:0007669"/>
    <property type="project" value="UniProtKB-KW"/>
</dbReference>
<dbReference type="SUPFAM" id="SSF53756">
    <property type="entry name" value="UDP-Glycosyltransferase/glycogen phosphorylase"/>
    <property type="match status" value="1"/>
</dbReference>
<sequence>MMKRLAIVITHPIQYYAPLFRLLAGEPDIEVKVFYTWSQAKEKVKDKTFGKDIQWDIPLLNGYNYEFVKNVSKSPGSNKWSGIENPELIKKIEEFRPGAILVFGWNMKSHFKVMKYFKGKVPVWFRGDSTLLDETKGLKTLARRLVLKYVYKNIDKAFYVGRESKKYYLAHGLKEAELVFAPHAIDNDRFIDSEGESDRLAKTWRKELGYKNEDTVILFAGKFEQKKNPLLLVNAIKSLQEKKKSNLKLLLLGNGPLEAEIEAEIKNCSYIKKLPFQNQSKMPVVYRVADIFCLPSKGPGETWGLAVNEAMACFKPVLVSDKVGCAPDLIENNNVGEIFESGNLEDLKIKLRDMCQTNLDLTGKNAKEIITEWNFNKISEAIKSELQK</sequence>
<reference evidence="2 3" key="1">
    <citation type="submission" date="2023-09" db="EMBL/GenBank/DDBJ databases">
        <authorList>
            <person name="Rey-Velasco X."/>
        </authorList>
    </citation>
    <scope>NUCLEOTIDE SEQUENCE [LARGE SCALE GENOMIC DNA]</scope>
    <source>
        <strain evidence="2 3">F225</strain>
    </source>
</reference>
<proteinExistence type="predicted"/>
<evidence type="ECO:0000313" key="2">
    <source>
        <dbReference type="EMBL" id="MDT0685252.1"/>
    </source>
</evidence>